<reference evidence="1 2" key="1">
    <citation type="submission" date="2014-01" db="EMBL/GenBank/DDBJ databases">
        <title>Roseivivax halodurans JCM 10272 Genome Sequencing.</title>
        <authorList>
            <person name="Lai Q."/>
            <person name="Li G."/>
            <person name="Shao Z."/>
        </authorList>
    </citation>
    <scope>NUCLEOTIDE SEQUENCE [LARGE SCALE GENOMIC DNA]</scope>
    <source>
        <strain evidence="1 2">JCM 10272</strain>
    </source>
</reference>
<comment type="caution">
    <text evidence="1">The sequence shown here is derived from an EMBL/GenBank/DDBJ whole genome shotgun (WGS) entry which is preliminary data.</text>
</comment>
<evidence type="ECO:0000313" key="1">
    <source>
        <dbReference type="EMBL" id="ETX16394.1"/>
    </source>
</evidence>
<evidence type="ECO:0000313" key="2">
    <source>
        <dbReference type="Proteomes" id="UP000022447"/>
    </source>
</evidence>
<dbReference type="PATRIC" id="fig|1449350.3.peg.146"/>
<keyword evidence="2" id="KW-1185">Reference proteome</keyword>
<dbReference type="EMBL" id="JALZ01000001">
    <property type="protein sequence ID" value="ETX16394.1"/>
    <property type="molecule type" value="Genomic_DNA"/>
</dbReference>
<name>X7EK01_9RHOB</name>
<organism evidence="1 2">
    <name type="scientific">Roseivivax halodurans JCM 10272</name>
    <dbReference type="NCBI Taxonomy" id="1449350"/>
    <lineage>
        <taxon>Bacteria</taxon>
        <taxon>Pseudomonadati</taxon>
        <taxon>Pseudomonadota</taxon>
        <taxon>Alphaproteobacteria</taxon>
        <taxon>Rhodobacterales</taxon>
        <taxon>Roseobacteraceae</taxon>
        <taxon>Roseivivax</taxon>
    </lineage>
</organism>
<dbReference type="Proteomes" id="UP000022447">
    <property type="component" value="Unassembled WGS sequence"/>
</dbReference>
<proteinExistence type="predicted"/>
<gene>
    <name evidence="1" type="ORF">OCH239_00720</name>
</gene>
<dbReference type="eggNOG" id="COG3915">
    <property type="taxonomic scope" value="Bacteria"/>
</dbReference>
<protein>
    <submittedName>
        <fullName evidence="1">Oxidoreductase</fullName>
    </submittedName>
</protein>
<dbReference type="STRING" id="1449350.OCH239_00720"/>
<dbReference type="InterPro" id="IPR036374">
    <property type="entry name" value="OxRdtase_Mopterin-bd_sf"/>
</dbReference>
<accession>X7EK01</accession>
<sequence>MSLFALLVATAPLAAQDLAMPEGDVLLTVTGAITVANDGDAAAFDRAMLEDLDPVTVKTTTIWTDGVQTFTGVPLDRLMDVVGATGAAIDATAINDYSVEIPASDWEDGGPIVAFLNNGETMSVRDKGPLWIVWPFDDNPEFQTETIYSRSIWQLDRIVVTE</sequence>
<dbReference type="SUPFAM" id="SSF56524">
    <property type="entry name" value="Oxidoreductase molybdopterin-binding domain"/>
    <property type="match status" value="1"/>
</dbReference>
<dbReference type="AlphaFoldDB" id="X7EK01"/>